<feature type="transmembrane region" description="Helical" evidence="1">
    <location>
        <begin position="58"/>
        <end position="76"/>
    </location>
</feature>
<feature type="domain" description="Phosphatidic acid phosphatase type 2/haloperoxidase" evidence="2">
    <location>
        <begin position="62"/>
        <end position="175"/>
    </location>
</feature>
<comment type="caution">
    <text evidence="3">The sequence shown here is derived from an EMBL/GenBank/DDBJ whole genome shotgun (WGS) entry which is preliminary data.</text>
</comment>
<dbReference type="InterPro" id="IPR000326">
    <property type="entry name" value="PAP2/HPO"/>
</dbReference>
<accession>A0AA94F5S0</accession>
<organism evidence="3">
    <name type="scientific">Flavobacterium columnare</name>
    <dbReference type="NCBI Taxonomy" id="996"/>
    <lineage>
        <taxon>Bacteria</taxon>
        <taxon>Pseudomonadati</taxon>
        <taxon>Bacteroidota</taxon>
        <taxon>Flavobacteriia</taxon>
        <taxon>Flavobacteriales</taxon>
        <taxon>Flavobacteriaceae</taxon>
        <taxon>Flavobacterium</taxon>
    </lineage>
</organism>
<dbReference type="PANTHER" id="PTHR14969">
    <property type="entry name" value="SPHINGOSINE-1-PHOSPHATE PHOSPHOHYDROLASE"/>
    <property type="match status" value="1"/>
</dbReference>
<feature type="transmembrane region" description="Helical" evidence="1">
    <location>
        <begin position="109"/>
        <end position="128"/>
    </location>
</feature>
<dbReference type="KEGG" id="fcv:AWN65_02165"/>
<dbReference type="InterPro" id="IPR036938">
    <property type="entry name" value="PAP2/HPO_sf"/>
</dbReference>
<dbReference type="RefSeq" id="WP_060381666.1">
    <property type="nucleotide sequence ID" value="NZ_MTDB01000033.1"/>
</dbReference>
<gene>
    <name evidence="3" type="ORF">EJB19_03790</name>
</gene>
<keyword evidence="1" id="KW-1133">Transmembrane helix</keyword>
<dbReference type="PANTHER" id="PTHR14969:SF13">
    <property type="entry name" value="AT30094P"/>
    <property type="match status" value="1"/>
</dbReference>
<sequence>MLEHVIELDKQLFIFLNSLGSQPFDGFWLFITKQFHWTPFFIFILYLVYKKVGGWKPFLFIIINIALLVAVTDQFTNLVKETFQRLRPCSTPELRGIIRIVKSSETFSFFSGHAANSMATTVFVYLILKENYKYAYLLFFFPLVFAYSRIYLGLHYPGDILTGYIVGIILGICCNGLYRTLRIKMSSSL</sequence>
<dbReference type="Gene3D" id="1.20.144.10">
    <property type="entry name" value="Phosphatidic acid phosphatase type 2/haloperoxidase"/>
    <property type="match status" value="1"/>
</dbReference>
<dbReference type="AlphaFoldDB" id="A0AA94F5S0"/>
<protein>
    <submittedName>
        <fullName evidence="3">Phosphatase PAP2 family protein</fullName>
    </submittedName>
</protein>
<keyword evidence="1" id="KW-0812">Transmembrane</keyword>
<proteinExistence type="predicted"/>
<name>A0AA94F5S0_9FLAO</name>
<evidence type="ECO:0000313" key="3">
    <source>
        <dbReference type="EMBL" id="RVU89257.1"/>
    </source>
</evidence>
<feature type="transmembrane region" description="Helical" evidence="1">
    <location>
        <begin position="160"/>
        <end position="178"/>
    </location>
</feature>
<evidence type="ECO:0000256" key="1">
    <source>
        <dbReference type="SAM" id="Phobius"/>
    </source>
</evidence>
<dbReference type="Pfam" id="PF01569">
    <property type="entry name" value="PAP2"/>
    <property type="match status" value="1"/>
</dbReference>
<dbReference type="GeneID" id="56894578"/>
<dbReference type="EMBL" id="RWGX01000003">
    <property type="protein sequence ID" value="RVU89257.1"/>
    <property type="molecule type" value="Genomic_DNA"/>
</dbReference>
<feature type="transmembrane region" description="Helical" evidence="1">
    <location>
        <begin position="135"/>
        <end position="154"/>
    </location>
</feature>
<feature type="transmembrane region" description="Helical" evidence="1">
    <location>
        <begin position="27"/>
        <end position="49"/>
    </location>
</feature>
<keyword evidence="1" id="KW-0472">Membrane</keyword>
<evidence type="ECO:0000259" key="2">
    <source>
        <dbReference type="SMART" id="SM00014"/>
    </source>
</evidence>
<dbReference type="SMART" id="SM00014">
    <property type="entry name" value="acidPPc"/>
    <property type="match status" value="1"/>
</dbReference>
<reference evidence="3" key="1">
    <citation type="submission" date="2018-12" db="EMBL/GenBank/DDBJ databases">
        <title>Draft genome sequence of Flaovobacterium columnare BGFS27 isolated from channel catfish in Alabama.</title>
        <authorList>
            <person name="Cai W."/>
            <person name="Arias C."/>
        </authorList>
    </citation>
    <scope>NUCLEOTIDE SEQUENCE [LARGE SCALE GENOMIC DNA]</scope>
    <source>
        <strain evidence="3">BGFS27</strain>
    </source>
</reference>
<dbReference type="SUPFAM" id="SSF48317">
    <property type="entry name" value="Acid phosphatase/Vanadium-dependent haloperoxidase"/>
    <property type="match status" value="1"/>
</dbReference>